<reference evidence="1" key="1">
    <citation type="submission" date="2021-06" db="EMBL/GenBank/DDBJ databases">
        <authorList>
            <person name="Kallberg Y."/>
            <person name="Tangrot J."/>
            <person name="Rosling A."/>
        </authorList>
    </citation>
    <scope>NUCLEOTIDE SEQUENCE</scope>
    <source>
        <strain evidence="1">IN212</strain>
    </source>
</reference>
<evidence type="ECO:0000313" key="1">
    <source>
        <dbReference type="EMBL" id="CAG8748065.1"/>
    </source>
</evidence>
<proteinExistence type="predicted"/>
<accession>A0A9N9IRY1</accession>
<sequence length="328" mass="37817">STTITNPDLILENFIKFSQIVSSINWNRPIVVMTDSTKLRPKLVYSGELNYIAGSILSHSETTIEILEDIHPKIDYILKNNAIATQIPIEKVLPVMIAMLPMKGNENAEQIAHLIHQVIEMSHMANLNILSFGADGARSEFNDLQECTRIAFNEAVLLAKYIHIYNYKEEFLIPEFTKYIEQITDIVNNENDELNVPNSLDNDQLHKDETLNNDEISYNESSVEDEDMIQQLSSFTKFSEIQYIIQHSPIPVSFHSFQQFFTNDALDFNILLQIRQNHDAFSPHMKSNFSHLHQTTIDKNHNKINENVVNKLITEITSDNVDENRRKK</sequence>
<dbReference type="OrthoDB" id="2393739at2759"/>
<feature type="non-terminal residue" evidence="1">
    <location>
        <position position="1"/>
    </location>
</feature>
<feature type="non-terminal residue" evidence="1">
    <location>
        <position position="328"/>
    </location>
</feature>
<dbReference type="AlphaFoldDB" id="A0A9N9IRY1"/>
<dbReference type="Proteomes" id="UP000789396">
    <property type="component" value="Unassembled WGS sequence"/>
</dbReference>
<evidence type="ECO:0000313" key="2">
    <source>
        <dbReference type="Proteomes" id="UP000789396"/>
    </source>
</evidence>
<organism evidence="1 2">
    <name type="scientific">Racocetra fulgida</name>
    <dbReference type="NCBI Taxonomy" id="60492"/>
    <lineage>
        <taxon>Eukaryota</taxon>
        <taxon>Fungi</taxon>
        <taxon>Fungi incertae sedis</taxon>
        <taxon>Mucoromycota</taxon>
        <taxon>Glomeromycotina</taxon>
        <taxon>Glomeromycetes</taxon>
        <taxon>Diversisporales</taxon>
        <taxon>Gigasporaceae</taxon>
        <taxon>Racocetra</taxon>
    </lineage>
</organism>
<name>A0A9N9IRY1_9GLOM</name>
<gene>
    <name evidence="1" type="ORF">RFULGI_LOCUS13394</name>
</gene>
<dbReference type="EMBL" id="CAJVPZ010035003">
    <property type="protein sequence ID" value="CAG8748065.1"/>
    <property type="molecule type" value="Genomic_DNA"/>
</dbReference>
<protein>
    <submittedName>
        <fullName evidence="1">5056_t:CDS:1</fullName>
    </submittedName>
</protein>
<keyword evidence="2" id="KW-1185">Reference proteome</keyword>
<comment type="caution">
    <text evidence="1">The sequence shown here is derived from an EMBL/GenBank/DDBJ whole genome shotgun (WGS) entry which is preliminary data.</text>
</comment>